<proteinExistence type="predicted"/>
<accession>A0AAN6XLC6</accession>
<name>A0AAN6XLC6_9PEZI</name>
<sequence>MKQLSIGPLLLAGTALFSGGVDAQHHLPPSVPRPPEKPDQITYPLYRPSYASNDINITRVRHVHKCLQDWCDNREEIFELGGKVRCRTNHPTGENVVGWICNMSYMRKACSSAILNEAAIQMIQQMDDHAAWSPAGHIYYNAVHSDVLLIGWNTYCDGSPSCGKYVDPTIVCEDVIRHYRDGPAPKPLQFDRIANGYGSAHHEGYEEDPDDAFGSAPARGDEEKFIEWQNSEARKDIIIEEQPVKNKIGLGNVGDNLKKLKNGRQQ</sequence>
<dbReference type="AlphaFoldDB" id="A0AAN6XLC6"/>
<keyword evidence="1" id="KW-0732">Signal</keyword>
<feature type="chain" id="PRO_5043016863" description="Secreted protein" evidence="1">
    <location>
        <begin position="24"/>
        <end position="266"/>
    </location>
</feature>
<evidence type="ECO:0000313" key="2">
    <source>
        <dbReference type="EMBL" id="KAK4201721.1"/>
    </source>
</evidence>
<reference evidence="2" key="1">
    <citation type="journal article" date="2023" name="Mol. Phylogenet. Evol.">
        <title>Genome-scale phylogeny and comparative genomics of the fungal order Sordariales.</title>
        <authorList>
            <person name="Hensen N."/>
            <person name="Bonometti L."/>
            <person name="Westerberg I."/>
            <person name="Brannstrom I.O."/>
            <person name="Guillou S."/>
            <person name="Cros-Aarteil S."/>
            <person name="Calhoun S."/>
            <person name="Haridas S."/>
            <person name="Kuo A."/>
            <person name="Mondo S."/>
            <person name="Pangilinan J."/>
            <person name="Riley R."/>
            <person name="LaButti K."/>
            <person name="Andreopoulos B."/>
            <person name="Lipzen A."/>
            <person name="Chen C."/>
            <person name="Yan M."/>
            <person name="Daum C."/>
            <person name="Ng V."/>
            <person name="Clum A."/>
            <person name="Steindorff A."/>
            <person name="Ohm R.A."/>
            <person name="Martin F."/>
            <person name="Silar P."/>
            <person name="Natvig D.O."/>
            <person name="Lalanne C."/>
            <person name="Gautier V."/>
            <person name="Ament-Velasquez S.L."/>
            <person name="Kruys A."/>
            <person name="Hutchinson M.I."/>
            <person name="Powell A.J."/>
            <person name="Barry K."/>
            <person name="Miller A.N."/>
            <person name="Grigoriev I.V."/>
            <person name="Debuchy R."/>
            <person name="Gladieux P."/>
            <person name="Hiltunen Thoren M."/>
            <person name="Johannesson H."/>
        </authorList>
    </citation>
    <scope>NUCLEOTIDE SEQUENCE</scope>
    <source>
        <strain evidence="2">CBS 315.58</strain>
    </source>
</reference>
<comment type="caution">
    <text evidence="2">The sequence shown here is derived from an EMBL/GenBank/DDBJ whole genome shotgun (WGS) entry which is preliminary data.</text>
</comment>
<feature type="signal peptide" evidence="1">
    <location>
        <begin position="1"/>
        <end position="23"/>
    </location>
</feature>
<evidence type="ECO:0000313" key="3">
    <source>
        <dbReference type="Proteomes" id="UP001303160"/>
    </source>
</evidence>
<keyword evidence="3" id="KW-1185">Reference proteome</keyword>
<protein>
    <recommendedName>
        <fullName evidence="4">Secreted protein</fullName>
    </recommendedName>
</protein>
<dbReference type="Proteomes" id="UP001303160">
    <property type="component" value="Unassembled WGS sequence"/>
</dbReference>
<evidence type="ECO:0000256" key="1">
    <source>
        <dbReference type="SAM" id="SignalP"/>
    </source>
</evidence>
<organism evidence="2 3">
    <name type="scientific">Triangularia verruculosa</name>
    <dbReference type="NCBI Taxonomy" id="2587418"/>
    <lineage>
        <taxon>Eukaryota</taxon>
        <taxon>Fungi</taxon>
        <taxon>Dikarya</taxon>
        <taxon>Ascomycota</taxon>
        <taxon>Pezizomycotina</taxon>
        <taxon>Sordariomycetes</taxon>
        <taxon>Sordariomycetidae</taxon>
        <taxon>Sordariales</taxon>
        <taxon>Podosporaceae</taxon>
        <taxon>Triangularia</taxon>
    </lineage>
</organism>
<dbReference type="EMBL" id="MU863904">
    <property type="protein sequence ID" value="KAK4201721.1"/>
    <property type="molecule type" value="Genomic_DNA"/>
</dbReference>
<reference evidence="2" key="2">
    <citation type="submission" date="2023-05" db="EMBL/GenBank/DDBJ databases">
        <authorList>
            <consortium name="Lawrence Berkeley National Laboratory"/>
            <person name="Steindorff A."/>
            <person name="Hensen N."/>
            <person name="Bonometti L."/>
            <person name="Westerberg I."/>
            <person name="Brannstrom I.O."/>
            <person name="Guillou S."/>
            <person name="Cros-Aarteil S."/>
            <person name="Calhoun S."/>
            <person name="Haridas S."/>
            <person name="Kuo A."/>
            <person name="Mondo S."/>
            <person name="Pangilinan J."/>
            <person name="Riley R."/>
            <person name="Labutti K."/>
            <person name="Andreopoulos B."/>
            <person name="Lipzen A."/>
            <person name="Chen C."/>
            <person name="Yanf M."/>
            <person name="Daum C."/>
            <person name="Ng V."/>
            <person name="Clum A."/>
            <person name="Ohm R."/>
            <person name="Martin F."/>
            <person name="Silar P."/>
            <person name="Natvig D."/>
            <person name="Lalanne C."/>
            <person name="Gautier V."/>
            <person name="Ament-Velasquez S.L."/>
            <person name="Kruys A."/>
            <person name="Hutchinson M.I."/>
            <person name="Powell A.J."/>
            <person name="Barry K."/>
            <person name="Miller A.N."/>
            <person name="Grigoriev I.V."/>
            <person name="Debuchy R."/>
            <person name="Gladieux P."/>
            <person name="Thoren M.H."/>
            <person name="Johannesson H."/>
        </authorList>
    </citation>
    <scope>NUCLEOTIDE SEQUENCE</scope>
    <source>
        <strain evidence="2">CBS 315.58</strain>
    </source>
</reference>
<evidence type="ECO:0008006" key="4">
    <source>
        <dbReference type="Google" id="ProtNLM"/>
    </source>
</evidence>
<gene>
    <name evidence="2" type="ORF">QBC40DRAFT_323655</name>
</gene>